<dbReference type="InterPro" id="IPR000515">
    <property type="entry name" value="MetI-like"/>
</dbReference>
<evidence type="ECO:0000256" key="2">
    <source>
        <dbReference type="ARBA" id="ARBA00022448"/>
    </source>
</evidence>
<feature type="transmembrane region" description="Helical" evidence="8">
    <location>
        <begin position="94"/>
        <end position="115"/>
    </location>
</feature>
<dbReference type="Pfam" id="PF00528">
    <property type="entry name" value="BPD_transp_1"/>
    <property type="match status" value="2"/>
</dbReference>
<evidence type="ECO:0000256" key="4">
    <source>
        <dbReference type="ARBA" id="ARBA00022519"/>
    </source>
</evidence>
<feature type="transmembrane region" description="Helical" evidence="8">
    <location>
        <begin position="441"/>
        <end position="463"/>
    </location>
</feature>
<keyword evidence="3" id="KW-1003">Cell membrane</keyword>
<feature type="transmembrane region" description="Helical" evidence="8">
    <location>
        <begin position="127"/>
        <end position="147"/>
    </location>
</feature>
<feature type="transmembrane region" description="Helical" evidence="8">
    <location>
        <begin position="273"/>
        <end position="298"/>
    </location>
</feature>
<feature type="transmembrane region" description="Helical" evidence="8">
    <location>
        <begin position="318"/>
        <end position="340"/>
    </location>
</feature>
<gene>
    <name evidence="10" type="ORF">ACFPEL_21690</name>
</gene>
<feature type="domain" description="ABC transmembrane type-1" evidence="9">
    <location>
        <begin position="59"/>
        <end position="244"/>
    </location>
</feature>
<evidence type="ECO:0000313" key="11">
    <source>
        <dbReference type="Proteomes" id="UP001595909"/>
    </source>
</evidence>
<dbReference type="SUPFAM" id="SSF161098">
    <property type="entry name" value="MetI-like"/>
    <property type="match status" value="2"/>
</dbReference>
<keyword evidence="4" id="KW-0997">Cell inner membrane</keyword>
<feature type="transmembrane region" description="Helical" evidence="8">
    <location>
        <begin position="219"/>
        <end position="240"/>
    </location>
</feature>
<organism evidence="10 11">
    <name type="scientific">Actinomycetospora chibensis</name>
    <dbReference type="NCBI Taxonomy" id="663606"/>
    <lineage>
        <taxon>Bacteria</taxon>
        <taxon>Bacillati</taxon>
        <taxon>Actinomycetota</taxon>
        <taxon>Actinomycetes</taxon>
        <taxon>Pseudonocardiales</taxon>
        <taxon>Pseudonocardiaceae</taxon>
        <taxon>Actinomycetospora</taxon>
    </lineage>
</organism>
<dbReference type="RefSeq" id="WP_274187442.1">
    <property type="nucleotide sequence ID" value="NZ_BAABHN010000045.1"/>
</dbReference>
<evidence type="ECO:0000256" key="3">
    <source>
        <dbReference type="ARBA" id="ARBA00022475"/>
    </source>
</evidence>
<dbReference type="PANTHER" id="PTHR43357">
    <property type="entry name" value="INNER MEMBRANE ABC TRANSPORTER PERMEASE PROTEIN YDCV"/>
    <property type="match status" value="1"/>
</dbReference>
<dbReference type="Proteomes" id="UP001595909">
    <property type="component" value="Unassembled WGS sequence"/>
</dbReference>
<keyword evidence="7 8" id="KW-0472">Membrane</keyword>
<dbReference type="InterPro" id="IPR035906">
    <property type="entry name" value="MetI-like_sf"/>
</dbReference>
<evidence type="ECO:0000256" key="7">
    <source>
        <dbReference type="ARBA" id="ARBA00023136"/>
    </source>
</evidence>
<feature type="transmembrane region" description="Helical" evidence="8">
    <location>
        <begin position="352"/>
        <end position="373"/>
    </location>
</feature>
<evidence type="ECO:0000313" key="10">
    <source>
        <dbReference type="EMBL" id="MFC4835036.1"/>
    </source>
</evidence>
<name>A0ABV9RLK0_9PSEU</name>
<feature type="transmembrane region" description="Helical" evidence="8">
    <location>
        <begin position="379"/>
        <end position="396"/>
    </location>
</feature>
<feature type="transmembrane region" description="Helical" evidence="8">
    <location>
        <begin position="58"/>
        <end position="85"/>
    </location>
</feature>
<dbReference type="PANTHER" id="PTHR43357:SF3">
    <property type="entry name" value="FE(3+)-TRANSPORT SYSTEM PERMEASE PROTEIN FBPB 2"/>
    <property type="match status" value="1"/>
</dbReference>
<keyword evidence="11" id="KW-1185">Reference proteome</keyword>
<evidence type="ECO:0000259" key="9">
    <source>
        <dbReference type="PROSITE" id="PS50928"/>
    </source>
</evidence>
<keyword evidence="2 8" id="KW-0813">Transport</keyword>
<keyword evidence="6 8" id="KW-1133">Transmembrane helix</keyword>
<dbReference type="CDD" id="cd06261">
    <property type="entry name" value="TM_PBP2"/>
    <property type="match status" value="2"/>
</dbReference>
<feature type="transmembrane region" description="Helical" evidence="8">
    <location>
        <begin position="12"/>
        <end position="38"/>
    </location>
</feature>
<feature type="domain" description="ABC transmembrane type-1" evidence="9">
    <location>
        <begin position="314"/>
        <end position="504"/>
    </location>
</feature>
<evidence type="ECO:0000256" key="5">
    <source>
        <dbReference type="ARBA" id="ARBA00022692"/>
    </source>
</evidence>
<sequence>MPASLTASRRAGFPLGLTAAVAVAVLTLVPLGFVVVASAGAEPGAAVALLFRARVGELLVNTVGLVVATTTACAVVGTAAAWVVVRTTVPGRPVWVGLLAAPLAVPAFVNSYAWVSMTSAVEGFAGAVLVTTLSYFPFVALPVAATLRGLDPVHEESARALGLGPVEAVVRAVLPALRPAVLGGSLLVGLHLLAEFGALQMLRFPTFTTAIYDAYESSFAGPAATLLAAVLVLLCLVLLAGELRLAGRTRLARVGSGTARPRPPRSAGRATPLALLGLGALVALALGVPLAALGRWLLEGSSTAFPVAELGLATVTTLGIAAGGAAVTVLLALPIAWVAVRHPGRLGRLVERSSWVGSSLPGIVVALALVTVSVRALPAIYQTTALLLVAYAILFLPRAMVSIRSALAQVPPELDDVARSLGVRPAAVMARVTLPLVARGLGAGAALVFLAVVTELTATLLLAPIGTDTLATEFWGHADAVAYGAAAPYAALMVLISAPAAWLLTRRGVPGGLS</sequence>
<keyword evidence="5 8" id="KW-0812">Transmembrane</keyword>
<feature type="transmembrane region" description="Helical" evidence="8">
    <location>
        <begin position="483"/>
        <end position="504"/>
    </location>
</feature>
<evidence type="ECO:0000256" key="1">
    <source>
        <dbReference type="ARBA" id="ARBA00004429"/>
    </source>
</evidence>
<evidence type="ECO:0000256" key="8">
    <source>
        <dbReference type="RuleBase" id="RU363032"/>
    </source>
</evidence>
<protein>
    <submittedName>
        <fullName evidence="10">ABC transporter permease</fullName>
    </submittedName>
</protein>
<comment type="subcellular location">
    <subcellularLocation>
        <location evidence="1">Cell inner membrane</location>
        <topology evidence="1">Multi-pass membrane protein</topology>
    </subcellularLocation>
    <subcellularLocation>
        <location evidence="8">Cell membrane</location>
        <topology evidence="8">Multi-pass membrane protein</topology>
    </subcellularLocation>
</comment>
<proteinExistence type="inferred from homology"/>
<evidence type="ECO:0000256" key="6">
    <source>
        <dbReference type="ARBA" id="ARBA00022989"/>
    </source>
</evidence>
<reference evidence="11" key="1">
    <citation type="journal article" date="2019" name="Int. J. Syst. Evol. Microbiol.">
        <title>The Global Catalogue of Microorganisms (GCM) 10K type strain sequencing project: providing services to taxonomists for standard genome sequencing and annotation.</title>
        <authorList>
            <consortium name="The Broad Institute Genomics Platform"/>
            <consortium name="The Broad Institute Genome Sequencing Center for Infectious Disease"/>
            <person name="Wu L."/>
            <person name="Ma J."/>
        </authorList>
    </citation>
    <scope>NUCLEOTIDE SEQUENCE [LARGE SCALE GENOMIC DNA]</scope>
    <source>
        <strain evidence="11">CCUG 50347</strain>
    </source>
</reference>
<dbReference type="PROSITE" id="PS50928">
    <property type="entry name" value="ABC_TM1"/>
    <property type="match status" value="2"/>
</dbReference>
<comment type="similarity">
    <text evidence="8">Belongs to the binding-protein-dependent transport system permease family.</text>
</comment>
<comment type="caution">
    <text evidence="10">The sequence shown here is derived from an EMBL/GenBank/DDBJ whole genome shotgun (WGS) entry which is preliminary data.</text>
</comment>
<dbReference type="EMBL" id="JBHSIM010000045">
    <property type="protein sequence ID" value="MFC4835036.1"/>
    <property type="molecule type" value="Genomic_DNA"/>
</dbReference>
<accession>A0ABV9RLK0</accession>
<dbReference type="Gene3D" id="1.10.3720.10">
    <property type="entry name" value="MetI-like"/>
    <property type="match status" value="2"/>
</dbReference>